<dbReference type="WBParaSite" id="nRc.2.0.1.t20950-RA">
    <property type="protein sequence ID" value="nRc.2.0.1.t20950-RA"/>
    <property type="gene ID" value="nRc.2.0.1.g20950"/>
</dbReference>
<organism evidence="1 2">
    <name type="scientific">Romanomermis culicivorax</name>
    <name type="common">Nematode worm</name>
    <dbReference type="NCBI Taxonomy" id="13658"/>
    <lineage>
        <taxon>Eukaryota</taxon>
        <taxon>Metazoa</taxon>
        <taxon>Ecdysozoa</taxon>
        <taxon>Nematoda</taxon>
        <taxon>Enoplea</taxon>
        <taxon>Dorylaimia</taxon>
        <taxon>Mermithida</taxon>
        <taxon>Mermithoidea</taxon>
        <taxon>Mermithidae</taxon>
        <taxon>Romanomermis</taxon>
    </lineage>
</organism>
<keyword evidence="1" id="KW-1185">Reference proteome</keyword>
<evidence type="ECO:0000313" key="1">
    <source>
        <dbReference type="Proteomes" id="UP000887565"/>
    </source>
</evidence>
<accession>A0A915J493</accession>
<reference evidence="2" key="1">
    <citation type="submission" date="2022-11" db="UniProtKB">
        <authorList>
            <consortium name="WormBaseParasite"/>
        </authorList>
    </citation>
    <scope>IDENTIFICATION</scope>
</reference>
<protein>
    <submittedName>
        <fullName evidence="2">Uncharacterized protein</fullName>
    </submittedName>
</protein>
<dbReference type="Proteomes" id="UP000887565">
    <property type="component" value="Unplaced"/>
</dbReference>
<evidence type="ECO:0000313" key="2">
    <source>
        <dbReference type="WBParaSite" id="nRc.2.0.1.t20950-RA"/>
    </source>
</evidence>
<name>A0A915J493_ROMCU</name>
<proteinExistence type="predicted"/>
<dbReference type="AlphaFoldDB" id="A0A915J493"/>
<sequence length="273" mass="31420">MKGAMKQLTVNFNDSFEYGFIHGFFFATYPIHKLDVKVSAQGKDPMYVGLKLQKQIFLEDLRDFRPAVSYHLRGDEKMIDTQQDFKQNIIKVIAKLGNNSEAGKLLSGYVHNLVSFVGTPTLKFKGKNYMRNYLRGIFMSWPGPSSDYEFKSLFYDMYTTEEHMQIIVNVAQCLIVFNFDDKIPLNAESLKLGKFPDAIKEKCIWIVSIFEIETDCTKDFLDKHITYATNVTRMAFGGFVENAVRYDRLSEVDLVGALLLRLNFSNENSLNKI</sequence>